<dbReference type="EMBL" id="CP115149">
    <property type="protein sequence ID" value="WBL34896.1"/>
    <property type="molecule type" value="Genomic_DNA"/>
</dbReference>
<gene>
    <name evidence="2" type="ORF">O0235_08820</name>
</gene>
<dbReference type="PANTHER" id="PTHR33121">
    <property type="entry name" value="CYCLIC DI-GMP PHOSPHODIESTERASE PDEF"/>
    <property type="match status" value="1"/>
</dbReference>
<dbReference type="InterPro" id="IPR035919">
    <property type="entry name" value="EAL_sf"/>
</dbReference>
<proteinExistence type="predicted"/>
<protein>
    <submittedName>
        <fullName evidence="2">EAL domain-containing protein</fullName>
    </submittedName>
</protein>
<evidence type="ECO:0000313" key="3">
    <source>
        <dbReference type="Proteomes" id="UP001212803"/>
    </source>
</evidence>
<dbReference type="InterPro" id="IPR050706">
    <property type="entry name" value="Cyclic-di-GMP_PDE-like"/>
</dbReference>
<sequence length="374" mass="40467">MSSEPVSDAAWQQALTRVLREPAHIALHRQPIVDLARGVPAGFELLARFSDPLVAAPPHHWFGAAYRLGLGPALEAAVIRQALRLRSEAPMNTFLTVNLDPSALEHEEVARQLLGEQHLGGFIIELTEHTPIADLGRLNGLLERLRERGALIAVDDTGTGYADLKRLIDVRPEFVKVDQGFVTGIGGDPVKQALLELVGHFASRLDAWVIAEGIETEGDLREVLQLGVPLGQGFFLNRPAPAFEPTPPPVREAIARLRPGGGGELRAAEFAEPVETAPLASAFEVPGEGTLVLLDAWGRPARMWHHGRRSEPLRITSSCGAEDVLRRALTRPAPERFDPVVVTDEDGRPLGQVRVERLVQALLGRGKTGGLAAA</sequence>
<keyword evidence="3" id="KW-1185">Reference proteome</keyword>
<organism evidence="2 3">
    <name type="scientific">Tepidiforma flava</name>
    <dbReference type="NCBI Taxonomy" id="3004094"/>
    <lineage>
        <taxon>Bacteria</taxon>
        <taxon>Bacillati</taxon>
        <taxon>Chloroflexota</taxon>
        <taxon>Tepidiformia</taxon>
        <taxon>Tepidiformales</taxon>
        <taxon>Tepidiformaceae</taxon>
        <taxon>Tepidiforma</taxon>
    </lineage>
</organism>
<evidence type="ECO:0000259" key="1">
    <source>
        <dbReference type="PROSITE" id="PS50883"/>
    </source>
</evidence>
<dbReference type="PROSITE" id="PS50883">
    <property type="entry name" value="EAL"/>
    <property type="match status" value="1"/>
</dbReference>
<reference evidence="2 3" key="1">
    <citation type="journal article" date="2023" name="ISME J.">
        <title>Thermophilic Dehalococcoidia with unusual traits shed light on an unexpected past.</title>
        <authorList>
            <person name="Palmer M."/>
            <person name="Covington J.K."/>
            <person name="Zhou E.M."/>
            <person name="Thomas S.C."/>
            <person name="Habib N."/>
            <person name="Seymour C.O."/>
            <person name="Lai D."/>
            <person name="Johnston J."/>
            <person name="Hashimi A."/>
            <person name="Jiao J.Y."/>
            <person name="Muok A.R."/>
            <person name="Liu L."/>
            <person name="Xian W.D."/>
            <person name="Zhi X.Y."/>
            <person name="Li M.M."/>
            <person name="Silva L.P."/>
            <person name="Bowen B.P."/>
            <person name="Louie K."/>
            <person name="Briegel A."/>
            <person name="Pett-Ridge J."/>
            <person name="Weber P.K."/>
            <person name="Tocheva E.I."/>
            <person name="Woyke T."/>
            <person name="Northen T.R."/>
            <person name="Mayali X."/>
            <person name="Li W.J."/>
            <person name="Hedlund B.P."/>
        </authorList>
    </citation>
    <scope>NUCLEOTIDE SEQUENCE [LARGE SCALE GENOMIC DNA]</scope>
    <source>
        <strain evidence="2 3">YIM 72310</strain>
    </source>
</reference>
<dbReference type="PANTHER" id="PTHR33121:SF76">
    <property type="entry name" value="SIGNALING PROTEIN"/>
    <property type="match status" value="1"/>
</dbReference>
<dbReference type="SUPFAM" id="SSF141868">
    <property type="entry name" value="EAL domain-like"/>
    <property type="match status" value="1"/>
</dbReference>
<dbReference type="Proteomes" id="UP001212803">
    <property type="component" value="Chromosome"/>
</dbReference>
<dbReference type="InterPro" id="IPR001633">
    <property type="entry name" value="EAL_dom"/>
</dbReference>
<dbReference type="RefSeq" id="WP_270055424.1">
    <property type="nucleotide sequence ID" value="NZ_CP115149.1"/>
</dbReference>
<dbReference type="CDD" id="cd01948">
    <property type="entry name" value="EAL"/>
    <property type="match status" value="1"/>
</dbReference>
<dbReference type="SMART" id="SM00052">
    <property type="entry name" value="EAL"/>
    <property type="match status" value="1"/>
</dbReference>
<dbReference type="Gene3D" id="3.20.20.450">
    <property type="entry name" value="EAL domain"/>
    <property type="match status" value="1"/>
</dbReference>
<name>A0ABY7M2I7_9CHLR</name>
<accession>A0ABY7M2I7</accession>
<feature type="domain" description="EAL" evidence="1">
    <location>
        <begin position="8"/>
        <end position="253"/>
    </location>
</feature>
<dbReference type="Pfam" id="PF00563">
    <property type="entry name" value="EAL"/>
    <property type="match status" value="1"/>
</dbReference>
<evidence type="ECO:0000313" key="2">
    <source>
        <dbReference type="EMBL" id="WBL34896.1"/>
    </source>
</evidence>